<dbReference type="AlphaFoldDB" id="A0A2G1W613"/>
<protein>
    <submittedName>
        <fullName evidence="2">Uncharacterized protein</fullName>
    </submittedName>
</protein>
<dbReference type="EMBL" id="NIZW01000012">
    <property type="protein sequence ID" value="PHQ34260.1"/>
    <property type="molecule type" value="Genomic_DNA"/>
</dbReference>
<gene>
    <name evidence="2" type="ORF">CEE69_16640</name>
</gene>
<dbReference type="Proteomes" id="UP000225740">
    <property type="component" value="Unassembled WGS sequence"/>
</dbReference>
<name>A0A2G1W613_9BACT</name>
<keyword evidence="3" id="KW-1185">Reference proteome</keyword>
<evidence type="ECO:0000313" key="3">
    <source>
        <dbReference type="Proteomes" id="UP000225740"/>
    </source>
</evidence>
<sequence length="62" mass="6880">MLLTSRKRFVTAPFVSVVTMARREKKKAQRDVPGGGTASSREKTGVLPVPFAKLGRWPILVR</sequence>
<reference evidence="2 3" key="1">
    <citation type="submission" date="2017-06" db="EMBL/GenBank/DDBJ databases">
        <title>Description of Rhodopirellula bahusiensis sp. nov.</title>
        <authorList>
            <person name="Kizina J."/>
            <person name="Harder J."/>
        </authorList>
    </citation>
    <scope>NUCLEOTIDE SEQUENCE [LARGE SCALE GENOMIC DNA]</scope>
    <source>
        <strain evidence="2 3">SWK21</strain>
    </source>
</reference>
<proteinExistence type="predicted"/>
<accession>A0A2G1W613</accession>
<organism evidence="2 3">
    <name type="scientific">Rhodopirellula bahusiensis</name>
    <dbReference type="NCBI Taxonomy" id="2014065"/>
    <lineage>
        <taxon>Bacteria</taxon>
        <taxon>Pseudomonadati</taxon>
        <taxon>Planctomycetota</taxon>
        <taxon>Planctomycetia</taxon>
        <taxon>Pirellulales</taxon>
        <taxon>Pirellulaceae</taxon>
        <taxon>Rhodopirellula</taxon>
    </lineage>
</organism>
<evidence type="ECO:0000256" key="1">
    <source>
        <dbReference type="SAM" id="MobiDB-lite"/>
    </source>
</evidence>
<feature type="region of interest" description="Disordered" evidence="1">
    <location>
        <begin position="23"/>
        <end position="43"/>
    </location>
</feature>
<comment type="caution">
    <text evidence="2">The sequence shown here is derived from an EMBL/GenBank/DDBJ whole genome shotgun (WGS) entry which is preliminary data.</text>
</comment>
<evidence type="ECO:0000313" key="2">
    <source>
        <dbReference type="EMBL" id="PHQ34260.1"/>
    </source>
</evidence>